<evidence type="ECO:0000256" key="12">
    <source>
        <dbReference type="PROSITE-ProRule" id="PRU01360"/>
    </source>
</evidence>
<accession>A0ABX0JT34</accession>
<protein>
    <submittedName>
        <fullName evidence="17">TonB-dependent receptor</fullName>
    </submittedName>
</protein>
<dbReference type="PROSITE" id="PS52016">
    <property type="entry name" value="TONB_DEPENDENT_REC_3"/>
    <property type="match status" value="1"/>
</dbReference>
<dbReference type="InterPro" id="IPR012910">
    <property type="entry name" value="Plug_dom"/>
</dbReference>
<comment type="similarity">
    <text evidence="12 13">Belongs to the TonB-dependent receptor family.</text>
</comment>
<evidence type="ECO:0000256" key="3">
    <source>
        <dbReference type="ARBA" id="ARBA00022452"/>
    </source>
</evidence>
<sequence length="855" mass="92012">MRYFSVISHQYLYRKQNRRHIGIYSGSVRNTGNIIMKYPAAFLTMVSLVALAAAERQAVAQPRGSGTTGDAGVSPDRVSPERASLDRGARHPVSVSGKSPSGGRSGKSSAERRRVLRAREAEAVSVVGNARREALGGGFMTVQTGSHTESTVTQAAISRLAPSPNPLSFMTTMPGANVANADPFGMAQGNLSVRGMNSDQIGVTLDGVPLNDAGTYMVFPNQYVDTENLQSIGLRPGSSDVDAPVTGASGGMMRMEMADPSRKAGGYADASTGSFSFNREFLRLETGEIGTSGVRAYASISHVYDNHFRGPGWDRKKHADFRLLKEWDNGSTSRVTLTYDDAWKTQYLNPSLSVWHQQGMNANFAGAYTGSNTNFYGLHVNPYRTIVVSAPQHIVLSRNVSLDFRPYLYYTSGTYAGASLLNGSSLWHGTEQVSGAVPGAPDGTFVAFTPTVTPYEYRPGFVSRLNWEAGSNHFMAGYWFDWSALRQITPYSPVQEDGGPVSPGGLSASYRLSDGTRLASYDNLTVTRTNALFISDHLDLMGGRLGLDAGFKEAMVTRVGHNYLPGATPRSGLSAAESLPSLAAKFRIDERQSVFFNAATAFRVPTLNALYDTYSASTGQVVTGANLSQKSEYSISEEAGYRYNGPLLTGSITFFNYNFTNRQIASQVIVNGAQITQNVNAGGQTSRGVDIELGTRPVYGFRFYASAEYLHATTDNNFRVGNDLLPTAGKLAVRSPEFQAALVVNYDRGPFFATVTTRYVGRQFSTLMNDQAMPGYVTADLALGYHLPALGRAHPVIRVNLTNLSNNHYLSGVAGITASSRATRGVYGTEIAAAGAPTYYVGGVFAGIVSLSTSF</sequence>
<proteinExistence type="inferred from homology"/>
<evidence type="ECO:0000259" key="15">
    <source>
        <dbReference type="Pfam" id="PF00593"/>
    </source>
</evidence>
<keyword evidence="17" id="KW-0675">Receptor</keyword>
<organism evidence="17 18">
    <name type="scientific">Acetobacter musti</name>
    <dbReference type="NCBI Taxonomy" id="864732"/>
    <lineage>
        <taxon>Bacteria</taxon>
        <taxon>Pseudomonadati</taxon>
        <taxon>Pseudomonadota</taxon>
        <taxon>Alphaproteobacteria</taxon>
        <taxon>Acetobacterales</taxon>
        <taxon>Acetobacteraceae</taxon>
        <taxon>Acetobacter</taxon>
    </lineage>
</organism>
<evidence type="ECO:0000256" key="10">
    <source>
        <dbReference type="ARBA" id="ARBA00023136"/>
    </source>
</evidence>
<keyword evidence="10 12" id="KW-0472">Membrane</keyword>
<dbReference type="PANTHER" id="PTHR32552:SF89">
    <property type="entry name" value="CATECHOLATE SIDEROPHORE RECEPTOR FIU"/>
    <property type="match status" value="1"/>
</dbReference>
<keyword evidence="9 13" id="KW-0798">TonB box</keyword>
<feature type="compositionally biased region" description="Low complexity" evidence="14">
    <location>
        <begin position="92"/>
        <end position="108"/>
    </location>
</feature>
<evidence type="ECO:0000256" key="13">
    <source>
        <dbReference type="RuleBase" id="RU003357"/>
    </source>
</evidence>
<evidence type="ECO:0000256" key="1">
    <source>
        <dbReference type="ARBA" id="ARBA00004571"/>
    </source>
</evidence>
<feature type="domain" description="TonB-dependent receptor-like beta-barrel" evidence="15">
    <location>
        <begin position="338"/>
        <end position="804"/>
    </location>
</feature>
<evidence type="ECO:0000256" key="2">
    <source>
        <dbReference type="ARBA" id="ARBA00022448"/>
    </source>
</evidence>
<evidence type="ECO:0000256" key="4">
    <source>
        <dbReference type="ARBA" id="ARBA00022496"/>
    </source>
</evidence>
<keyword evidence="8" id="KW-0406">Ion transport</keyword>
<keyword evidence="4" id="KW-0410">Iron transport</keyword>
<dbReference type="Gene3D" id="2.170.130.10">
    <property type="entry name" value="TonB-dependent receptor, plug domain"/>
    <property type="match status" value="1"/>
</dbReference>
<dbReference type="EMBL" id="WOTB01000036">
    <property type="protein sequence ID" value="NHN86492.1"/>
    <property type="molecule type" value="Genomic_DNA"/>
</dbReference>
<feature type="region of interest" description="Disordered" evidence="14">
    <location>
        <begin position="59"/>
        <end position="114"/>
    </location>
</feature>
<gene>
    <name evidence="17" type="ORF">GOB93_17895</name>
</gene>
<dbReference type="Proteomes" id="UP000635278">
    <property type="component" value="Unassembled WGS sequence"/>
</dbReference>
<keyword evidence="18" id="KW-1185">Reference proteome</keyword>
<dbReference type="InterPro" id="IPR037066">
    <property type="entry name" value="Plug_dom_sf"/>
</dbReference>
<evidence type="ECO:0000259" key="16">
    <source>
        <dbReference type="Pfam" id="PF07715"/>
    </source>
</evidence>
<comment type="subcellular location">
    <subcellularLocation>
        <location evidence="1 12">Cell outer membrane</location>
        <topology evidence="1 12">Multi-pass membrane protein</topology>
    </subcellularLocation>
</comment>
<dbReference type="PANTHER" id="PTHR32552">
    <property type="entry name" value="FERRICHROME IRON RECEPTOR-RELATED"/>
    <property type="match status" value="1"/>
</dbReference>
<dbReference type="SUPFAM" id="SSF56935">
    <property type="entry name" value="Porins"/>
    <property type="match status" value="1"/>
</dbReference>
<keyword evidence="2 12" id="KW-0813">Transport</keyword>
<evidence type="ECO:0000313" key="18">
    <source>
        <dbReference type="Proteomes" id="UP000635278"/>
    </source>
</evidence>
<dbReference type="Pfam" id="PF00593">
    <property type="entry name" value="TonB_dep_Rec_b-barrel"/>
    <property type="match status" value="1"/>
</dbReference>
<reference evidence="17 18" key="1">
    <citation type="journal article" date="2020" name="Int. J. Syst. Evol. Microbiol.">
        <title>Novel acetic acid bacteria from cider fermentations: Acetobacter conturbans sp. nov. and Acetobacter fallax sp. nov.</title>
        <authorList>
            <person name="Sombolestani A.S."/>
            <person name="Cleenwerck I."/>
            <person name="Cnockaert M."/>
            <person name="Borremans W."/>
            <person name="Wieme A.D."/>
            <person name="De Vuyst L."/>
            <person name="Vandamme P."/>
        </authorList>
    </citation>
    <scope>NUCLEOTIDE SEQUENCE [LARGE SCALE GENOMIC DNA]</scope>
    <source>
        <strain evidence="17 18">LMG 30640</strain>
    </source>
</reference>
<dbReference type="InterPro" id="IPR039426">
    <property type="entry name" value="TonB-dep_rcpt-like"/>
</dbReference>
<evidence type="ECO:0000256" key="8">
    <source>
        <dbReference type="ARBA" id="ARBA00023065"/>
    </source>
</evidence>
<dbReference type="Pfam" id="PF07715">
    <property type="entry name" value="Plug"/>
    <property type="match status" value="1"/>
</dbReference>
<dbReference type="InterPro" id="IPR036942">
    <property type="entry name" value="Beta-barrel_TonB_sf"/>
</dbReference>
<keyword evidence="6" id="KW-0732">Signal</keyword>
<comment type="caution">
    <text evidence="17">The sequence shown here is derived from an EMBL/GenBank/DDBJ whole genome shotgun (WGS) entry which is preliminary data.</text>
</comment>
<dbReference type="Gene3D" id="2.40.170.20">
    <property type="entry name" value="TonB-dependent receptor, beta-barrel domain"/>
    <property type="match status" value="1"/>
</dbReference>
<feature type="domain" description="TonB-dependent receptor plug" evidence="16">
    <location>
        <begin position="147"/>
        <end position="242"/>
    </location>
</feature>
<evidence type="ECO:0000256" key="9">
    <source>
        <dbReference type="ARBA" id="ARBA00023077"/>
    </source>
</evidence>
<keyword evidence="11 12" id="KW-0998">Cell outer membrane</keyword>
<evidence type="ECO:0000256" key="14">
    <source>
        <dbReference type="SAM" id="MobiDB-lite"/>
    </source>
</evidence>
<evidence type="ECO:0000256" key="5">
    <source>
        <dbReference type="ARBA" id="ARBA00022692"/>
    </source>
</evidence>
<dbReference type="InterPro" id="IPR000531">
    <property type="entry name" value="Beta-barrel_TonB"/>
</dbReference>
<evidence type="ECO:0000256" key="6">
    <source>
        <dbReference type="ARBA" id="ARBA00022729"/>
    </source>
</evidence>
<evidence type="ECO:0000313" key="17">
    <source>
        <dbReference type="EMBL" id="NHN86492.1"/>
    </source>
</evidence>
<evidence type="ECO:0000256" key="7">
    <source>
        <dbReference type="ARBA" id="ARBA00023004"/>
    </source>
</evidence>
<evidence type="ECO:0000256" key="11">
    <source>
        <dbReference type="ARBA" id="ARBA00023237"/>
    </source>
</evidence>
<feature type="compositionally biased region" description="Basic and acidic residues" evidence="14">
    <location>
        <begin position="78"/>
        <end position="89"/>
    </location>
</feature>
<keyword evidence="3 12" id="KW-1134">Transmembrane beta strand</keyword>
<keyword evidence="7" id="KW-0408">Iron</keyword>
<keyword evidence="5 12" id="KW-0812">Transmembrane</keyword>
<name>A0ABX0JT34_9PROT</name>